<organism evidence="2 3">
    <name type="scientific">Microvirga arabica</name>
    <dbReference type="NCBI Taxonomy" id="1128671"/>
    <lineage>
        <taxon>Bacteria</taxon>
        <taxon>Pseudomonadati</taxon>
        <taxon>Pseudomonadota</taxon>
        <taxon>Alphaproteobacteria</taxon>
        <taxon>Hyphomicrobiales</taxon>
        <taxon>Methylobacteriaceae</taxon>
        <taxon>Microvirga</taxon>
    </lineage>
</organism>
<comment type="caution">
    <text evidence="2">The sequence shown here is derived from an EMBL/GenBank/DDBJ whole genome shotgun (WGS) entry which is preliminary data.</text>
</comment>
<name>A0ABV6YGB4_9HYPH</name>
<accession>A0ABV6YGB4</accession>
<sequence>MTFREGLLKARGQITFIAALAISTGIIIYLETLDTEERIQGRVASELSRQRNAPPNISPVVEARVRANLQRTEAIYSAEPIAAASRAALLTSLASAVQLSILRPEDGLARAQRVIADMERQTGEVTPVLVSALGAAAVAFPTLQERIASLASAP</sequence>
<keyword evidence="1" id="KW-0812">Transmembrane</keyword>
<proteinExistence type="predicted"/>
<dbReference type="RefSeq" id="WP_377031406.1">
    <property type="nucleotide sequence ID" value="NZ_JBHOMY010000120.1"/>
</dbReference>
<dbReference type="EMBL" id="JBHOMY010000120">
    <property type="protein sequence ID" value="MFC1460052.1"/>
    <property type="molecule type" value="Genomic_DNA"/>
</dbReference>
<keyword evidence="1" id="KW-0472">Membrane</keyword>
<evidence type="ECO:0000256" key="1">
    <source>
        <dbReference type="SAM" id="Phobius"/>
    </source>
</evidence>
<evidence type="ECO:0000313" key="2">
    <source>
        <dbReference type="EMBL" id="MFC1460052.1"/>
    </source>
</evidence>
<keyword evidence="3" id="KW-1185">Reference proteome</keyword>
<keyword evidence="1" id="KW-1133">Transmembrane helix</keyword>
<gene>
    <name evidence="2" type="ORF">ACETIH_25775</name>
</gene>
<reference evidence="2 3" key="1">
    <citation type="submission" date="2024-09" db="EMBL/GenBank/DDBJ databases">
        <title>Nodulacao em especies de Leguminosae Basais da Amazonia e Caracterizacao dos Rizobios e Bacterias Associadas aos Nodulos.</title>
        <authorList>
            <person name="Jambeiro I.C.A."/>
            <person name="Lopes I.S."/>
            <person name="Aguiar E.R.G.R."/>
            <person name="Santos A.F.J."/>
            <person name="Dos Santos J.M.F."/>
            <person name="Gross E."/>
        </authorList>
    </citation>
    <scope>NUCLEOTIDE SEQUENCE [LARGE SCALE GENOMIC DNA]</scope>
    <source>
        <strain evidence="2 3">BRUESC1165</strain>
    </source>
</reference>
<protein>
    <submittedName>
        <fullName evidence="2">Uncharacterized protein</fullName>
    </submittedName>
</protein>
<dbReference type="Proteomes" id="UP001593940">
    <property type="component" value="Unassembled WGS sequence"/>
</dbReference>
<evidence type="ECO:0000313" key="3">
    <source>
        <dbReference type="Proteomes" id="UP001593940"/>
    </source>
</evidence>
<feature type="transmembrane region" description="Helical" evidence="1">
    <location>
        <begin position="12"/>
        <end position="30"/>
    </location>
</feature>